<dbReference type="InterPro" id="IPR025205">
    <property type="entry name" value="PilX/PilW_C"/>
</dbReference>
<evidence type="ECO:0000313" key="4">
    <source>
        <dbReference type="Proteomes" id="UP001352263"/>
    </source>
</evidence>
<feature type="domain" description="Type 4 fimbrial biogenesis protein PilX N-terminal" evidence="2">
    <location>
        <begin position="5"/>
        <end position="54"/>
    </location>
</feature>
<dbReference type="Proteomes" id="UP001352263">
    <property type="component" value="Unassembled WGS sequence"/>
</dbReference>
<keyword evidence="4" id="KW-1185">Reference proteome</keyword>
<name>A0ABU6JC66_9BURK</name>
<dbReference type="InterPro" id="IPR025746">
    <property type="entry name" value="PilX_N_dom"/>
</dbReference>
<feature type="domain" description="PilX/PilW C-terminal" evidence="1">
    <location>
        <begin position="111"/>
        <end position="194"/>
    </location>
</feature>
<dbReference type="EMBL" id="JAWIIV010000016">
    <property type="protein sequence ID" value="MEC4721123.1"/>
    <property type="molecule type" value="Genomic_DNA"/>
</dbReference>
<dbReference type="RefSeq" id="WP_326507831.1">
    <property type="nucleotide sequence ID" value="NZ_JAWIIV010000016.1"/>
</dbReference>
<dbReference type="Pfam" id="PF14341">
    <property type="entry name" value="PilX_N"/>
    <property type="match status" value="1"/>
</dbReference>
<evidence type="ECO:0000313" key="3">
    <source>
        <dbReference type="EMBL" id="MEC4721123.1"/>
    </source>
</evidence>
<accession>A0ABU6JC66</accession>
<comment type="caution">
    <text evidence="3">The sequence shown here is derived from an EMBL/GenBank/DDBJ whole genome shotgun (WGS) entry which is preliminary data.</text>
</comment>
<protein>
    <submittedName>
        <fullName evidence="3">PilX N-terminal domain-containing pilus assembly protein</fullName>
    </submittedName>
</protein>
<organism evidence="3 4">
    <name type="scientific">Noviherbaspirillum album</name>
    <dbReference type="NCBI Taxonomy" id="3080276"/>
    <lineage>
        <taxon>Bacteria</taxon>
        <taxon>Pseudomonadati</taxon>
        <taxon>Pseudomonadota</taxon>
        <taxon>Betaproteobacteria</taxon>
        <taxon>Burkholderiales</taxon>
        <taxon>Oxalobacteraceae</taxon>
        <taxon>Noviherbaspirillum</taxon>
    </lineage>
</organism>
<sequence>MHAQRGVSLIVSLLMLIVILLLGTSAAQIALQAEKGSRNDRDRQVALQAAEAALMDAEMDIEHSPDSARSRSHLFSSEDMQGFPESGCNAGIGNIRLGLCAPPLPDAEPVWASVNFLDESGNANSVPYGQFTGASFQSGAGPLPARRPRYIIEPLKFTYKGQSAEMPTVFYRITAIGFGMRDETQVVLQTHYRKGEK</sequence>
<evidence type="ECO:0000259" key="1">
    <source>
        <dbReference type="Pfam" id="PF13681"/>
    </source>
</evidence>
<reference evidence="3 4" key="1">
    <citation type="submission" date="2023-10" db="EMBL/GenBank/DDBJ databases">
        <title>Noviherbaspirillum sp. CPCC 100848 genome assembly.</title>
        <authorList>
            <person name="Li X.Y."/>
            <person name="Fang X.M."/>
        </authorList>
    </citation>
    <scope>NUCLEOTIDE SEQUENCE [LARGE SCALE GENOMIC DNA]</scope>
    <source>
        <strain evidence="3 4">CPCC 100848</strain>
    </source>
</reference>
<proteinExistence type="predicted"/>
<gene>
    <name evidence="3" type="ORF">RY831_18315</name>
</gene>
<evidence type="ECO:0000259" key="2">
    <source>
        <dbReference type="Pfam" id="PF14341"/>
    </source>
</evidence>
<dbReference type="Pfam" id="PF13681">
    <property type="entry name" value="PilX"/>
    <property type="match status" value="1"/>
</dbReference>